<keyword evidence="1" id="KW-0732">Signal</keyword>
<evidence type="ECO:0000313" key="4">
    <source>
        <dbReference type="Proteomes" id="UP001470230"/>
    </source>
</evidence>
<dbReference type="InterPro" id="IPR029058">
    <property type="entry name" value="AB_hydrolase_fold"/>
</dbReference>
<dbReference type="PANTHER" id="PTHR46023">
    <property type="entry name" value="LIPASE CLASS 3 PROTEIN-LIKE"/>
    <property type="match status" value="1"/>
</dbReference>
<evidence type="ECO:0000259" key="2">
    <source>
        <dbReference type="Pfam" id="PF01764"/>
    </source>
</evidence>
<feature type="domain" description="Fungal lipase-type" evidence="2">
    <location>
        <begin position="76"/>
        <end position="179"/>
    </location>
</feature>
<reference evidence="3 4" key="1">
    <citation type="submission" date="2024-04" db="EMBL/GenBank/DDBJ databases">
        <title>Tritrichomonas musculus Genome.</title>
        <authorList>
            <person name="Alves-Ferreira E."/>
            <person name="Grigg M."/>
            <person name="Lorenzi H."/>
            <person name="Galac M."/>
        </authorList>
    </citation>
    <scope>NUCLEOTIDE SEQUENCE [LARGE SCALE GENOMIC DNA]</scope>
    <source>
        <strain evidence="3 4">EAF2021</strain>
    </source>
</reference>
<dbReference type="InterPro" id="IPR002921">
    <property type="entry name" value="Fungal_lipase-type"/>
</dbReference>
<evidence type="ECO:0000256" key="1">
    <source>
        <dbReference type="SAM" id="SignalP"/>
    </source>
</evidence>
<accession>A0ABR2JUM2</accession>
<dbReference type="PANTHER" id="PTHR46023:SF6">
    <property type="entry name" value="LIPASE CLASS 3 FAMILY PROTEIN"/>
    <property type="match status" value="1"/>
</dbReference>
<evidence type="ECO:0000313" key="3">
    <source>
        <dbReference type="EMBL" id="KAK8882328.1"/>
    </source>
</evidence>
<dbReference type="SUPFAM" id="SSF53474">
    <property type="entry name" value="alpha/beta-Hydrolases"/>
    <property type="match status" value="1"/>
</dbReference>
<gene>
    <name evidence="3" type="ORF">M9Y10_044970</name>
</gene>
<organism evidence="3 4">
    <name type="scientific">Tritrichomonas musculus</name>
    <dbReference type="NCBI Taxonomy" id="1915356"/>
    <lineage>
        <taxon>Eukaryota</taxon>
        <taxon>Metamonada</taxon>
        <taxon>Parabasalia</taxon>
        <taxon>Tritrichomonadida</taxon>
        <taxon>Tritrichomonadidae</taxon>
        <taxon>Tritrichomonas</taxon>
    </lineage>
</organism>
<proteinExistence type="predicted"/>
<feature type="signal peptide" evidence="1">
    <location>
        <begin position="1"/>
        <end position="22"/>
    </location>
</feature>
<feature type="chain" id="PRO_5045403263" description="Fungal lipase-type domain-containing protein" evidence="1">
    <location>
        <begin position="23"/>
        <end position="323"/>
    </location>
</feature>
<protein>
    <recommendedName>
        <fullName evidence="2">Fungal lipase-type domain-containing protein</fullName>
    </recommendedName>
</protein>
<dbReference type="Gene3D" id="3.40.50.1820">
    <property type="entry name" value="alpha/beta hydrolase"/>
    <property type="match status" value="1"/>
</dbReference>
<keyword evidence="4" id="KW-1185">Reference proteome</keyword>
<dbReference type="Pfam" id="PF01764">
    <property type="entry name" value="Lipase_3"/>
    <property type="match status" value="1"/>
</dbReference>
<dbReference type="Proteomes" id="UP001470230">
    <property type="component" value="Unassembled WGS sequence"/>
</dbReference>
<name>A0ABR2JUM2_9EUKA</name>
<dbReference type="EMBL" id="JAPFFF010000009">
    <property type="protein sequence ID" value="KAK8882328.1"/>
    <property type="molecule type" value="Genomic_DNA"/>
</dbReference>
<sequence length="323" mass="36782">MPSLITGFSATLLKLAIRLSVAAYNNDFTEFDGEMIYKNTTDGFLEPVFYVYKLDGNLWLVNRGSITEIDYLSCAEFNERTTDLGTFHEGFYNASITTLSQAEKYIAEFDGTIYITGHSYGASVAPVEYVILRNKYPTKDINCMAFGPLPMMDNTTYLKYTDKLVTVVNHHDLIPTLSVPNVYNQFSYLMPLIKYIPEEQVISTLEGFLDLFEKGTGLIDQMLYEALKSDIPALVDAIVGYTQGEQRLIRYPPGVVYQIDVSNPKPLDECEVDPTSFDTLSTYLWAMTEHPDTVYEKAVLAIPENRFARRPRIHNRFNNHRVN</sequence>
<comment type="caution">
    <text evidence="3">The sequence shown here is derived from an EMBL/GenBank/DDBJ whole genome shotgun (WGS) entry which is preliminary data.</text>
</comment>